<dbReference type="AlphaFoldDB" id="A0A3A6PW10"/>
<proteinExistence type="predicted"/>
<dbReference type="RefSeq" id="WP_133304645.1">
    <property type="nucleotide sequence ID" value="NZ_QKNY01000008.1"/>
</dbReference>
<accession>A0A3A6PW10</accession>
<organism evidence="2 3">
    <name type="scientific">Halonotius aquaticus</name>
    <dbReference type="NCBI Taxonomy" id="2216978"/>
    <lineage>
        <taxon>Archaea</taxon>
        <taxon>Methanobacteriati</taxon>
        <taxon>Methanobacteriota</taxon>
        <taxon>Stenosarchaea group</taxon>
        <taxon>Halobacteria</taxon>
        <taxon>Halobacteriales</taxon>
        <taxon>Haloferacaceae</taxon>
        <taxon>Halonotius</taxon>
    </lineage>
</organism>
<protein>
    <submittedName>
        <fullName evidence="2">Uncharacterized protein</fullName>
    </submittedName>
</protein>
<dbReference type="Proteomes" id="UP000276588">
    <property type="component" value="Unassembled WGS sequence"/>
</dbReference>
<sequence>MMTDYDLPVWFWDPETTDEDRSDWMTQERCRRQAMRQQTAYRRRMEQSAERRARREAANPATVAVEEYR</sequence>
<dbReference type="EMBL" id="QKNY01000008">
    <property type="protein sequence ID" value="RJX43523.1"/>
    <property type="molecule type" value="Genomic_DNA"/>
</dbReference>
<keyword evidence="3" id="KW-1185">Reference proteome</keyword>
<gene>
    <name evidence="2" type="ORF">DM826_06220</name>
</gene>
<evidence type="ECO:0000256" key="1">
    <source>
        <dbReference type="SAM" id="MobiDB-lite"/>
    </source>
</evidence>
<dbReference type="OrthoDB" id="340544at2157"/>
<evidence type="ECO:0000313" key="3">
    <source>
        <dbReference type="Proteomes" id="UP000276588"/>
    </source>
</evidence>
<reference evidence="2 3" key="1">
    <citation type="submission" date="2018-06" db="EMBL/GenBank/DDBJ databases">
        <title>Halonotius sp. F13-13 a new haloarchaeeon isolated from a solar saltern from Isla Cristina, Huelva, Spain.</title>
        <authorList>
            <person name="Duran-Viseras A."/>
            <person name="Sanchez-Porro C."/>
            <person name="Ventosa A."/>
        </authorList>
    </citation>
    <scope>NUCLEOTIDE SEQUENCE [LARGE SCALE GENOMIC DNA]</scope>
    <source>
        <strain evidence="2 3">F13-13</strain>
    </source>
</reference>
<evidence type="ECO:0000313" key="2">
    <source>
        <dbReference type="EMBL" id="RJX43523.1"/>
    </source>
</evidence>
<comment type="caution">
    <text evidence="2">The sequence shown here is derived from an EMBL/GenBank/DDBJ whole genome shotgun (WGS) entry which is preliminary data.</text>
</comment>
<feature type="region of interest" description="Disordered" evidence="1">
    <location>
        <begin position="47"/>
        <end position="69"/>
    </location>
</feature>
<name>A0A3A6PW10_9EURY</name>
<feature type="compositionally biased region" description="Basic and acidic residues" evidence="1">
    <location>
        <begin position="47"/>
        <end position="57"/>
    </location>
</feature>